<dbReference type="RefSeq" id="WP_218191096.1">
    <property type="nucleotide sequence ID" value="NZ_FUWJ01000003.1"/>
</dbReference>
<dbReference type="Proteomes" id="UP000190092">
    <property type="component" value="Unassembled WGS sequence"/>
</dbReference>
<evidence type="ECO:0000313" key="3">
    <source>
        <dbReference type="Proteomes" id="UP000190092"/>
    </source>
</evidence>
<keyword evidence="1" id="KW-0472">Membrane</keyword>
<name>A0A1T4QJM6_9HYPH</name>
<keyword evidence="1" id="KW-1133">Transmembrane helix</keyword>
<proteinExistence type="predicted"/>
<dbReference type="AlphaFoldDB" id="A0A1T4QJM6"/>
<feature type="transmembrane region" description="Helical" evidence="1">
    <location>
        <begin position="133"/>
        <end position="157"/>
    </location>
</feature>
<feature type="transmembrane region" description="Helical" evidence="1">
    <location>
        <begin position="93"/>
        <end position="113"/>
    </location>
</feature>
<organism evidence="2 3">
    <name type="scientific">Enhydrobacter aerosaccus</name>
    <dbReference type="NCBI Taxonomy" id="225324"/>
    <lineage>
        <taxon>Bacteria</taxon>
        <taxon>Pseudomonadati</taxon>
        <taxon>Pseudomonadota</taxon>
        <taxon>Alphaproteobacteria</taxon>
        <taxon>Hyphomicrobiales</taxon>
        <taxon>Enhydrobacter</taxon>
    </lineage>
</organism>
<gene>
    <name evidence="2" type="ORF">SAMN02745126_03271</name>
</gene>
<evidence type="ECO:0000256" key="1">
    <source>
        <dbReference type="SAM" id="Phobius"/>
    </source>
</evidence>
<feature type="transmembrane region" description="Helical" evidence="1">
    <location>
        <begin position="49"/>
        <end position="72"/>
    </location>
</feature>
<evidence type="ECO:0000313" key="2">
    <source>
        <dbReference type="EMBL" id="SKA03993.1"/>
    </source>
</evidence>
<dbReference type="EMBL" id="FUWJ01000003">
    <property type="protein sequence ID" value="SKA03993.1"/>
    <property type="molecule type" value="Genomic_DNA"/>
</dbReference>
<feature type="transmembrane region" description="Helical" evidence="1">
    <location>
        <begin position="20"/>
        <end position="37"/>
    </location>
</feature>
<sequence length="177" mass="19898">MTNDRLHHLKERGIDEFRRFLLMFLYLWVVFGLFVLNESLVLSERHIVFTAQGFALINAAIMAKVMLIAENLKLGRRFDHMPLIYPIAHKSAVFALVFMAFHAAERVLVGVIGGHSIAASLPHMGGGTWKGAITIWAIMAISLLPFFGLHEIGRLLGEGRMWGIMFRARPKGVSIED</sequence>
<accession>A0A1T4QJM6</accession>
<keyword evidence="3" id="KW-1185">Reference proteome</keyword>
<reference evidence="3" key="1">
    <citation type="submission" date="2017-02" db="EMBL/GenBank/DDBJ databases">
        <authorList>
            <person name="Varghese N."/>
            <person name="Submissions S."/>
        </authorList>
    </citation>
    <scope>NUCLEOTIDE SEQUENCE [LARGE SCALE GENOMIC DNA]</scope>
    <source>
        <strain evidence="3">ATCC 27094</strain>
    </source>
</reference>
<protein>
    <submittedName>
        <fullName evidence="2">Uncharacterized protein</fullName>
    </submittedName>
</protein>
<keyword evidence="1" id="KW-0812">Transmembrane</keyword>